<dbReference type="VEuPathDB" id="FungiDB:jhhlp_008534"/>
<dbReference type="PANTHER" id="PTHR47424:SF9">
    <property type="entry name" value="TAH-2"/>
    <property type="match status" value="1"/>
</dbReference>
<keyword evidence="1" id="KW-0805">Transcription regulation</keyword>
<dbReference type="Proteomes" id="UP000233524">
    <property type="component" value="Unassembled WGS sequence"/>
</dbReference>
<dbReference type="GO" id="GO:0006351">
    <property type="term" value="P:DNA-templated transcription"/>
    <property type="evidence" value="ECO:0007669"/>
    <property type="project" value="InterPro"/>
</dbReference>
<dbReference type="GO" id="GO:0000978">
    <property type="term" value="F:RNA polymerase II cis-regulatory region sequence-specific DNA binding"/>
    <property type="evidence" value="ECO:0007669"/>
    <property type="project" value="TreeGrafter"/>
</dbReference>
<dbReference type="AlphaFoldDB" id="A0A2N3MYC0"/>
<feature type="compositionally biased region" description="Basic and acidic residues" evidence="4">
    <location>
        <begin position="26"/>
        <end position="36"/>
    </location>
</feature>
<dbReference type="GO" id="GO:0000435">
    <property type="term" value="P:positive regulation of transcription from RNA polymerase II promoter by galactose"/>
    <property type="evidence" value="ECO:0007669"/>
    <property type="project" value="TreeGrafter"/>
</dbReference>
<organism evidence="6 7">
    <name type="scientific">Lomentospora prolificans</name>
    <dbReference type="NCBI Taxonomy" id="41688"/>
    <lineage>
        <taxon>Eukaryota</taxon>
        <taxon>Fungi</taxon>
        <taxon>Dikarya</taxon>
        <taxon>Ascomycota</taxon>
        <taxon>Pezizomycotina</taxon>
        <taxon>Sordariomycetes</taxon>
        <taxon>Hypocreomycetidae</taxon>
        <taxon>Microascales</taxon>
        <taxon>Microascaceae</taxon>
        <taxon>Lomentospora</taxon>
    </lineage>
</organism>
<gene>
    <name evidence="6" type="ORF">jhhlp_008534</name>
</gene>
<evidence type="ECO:0000313" key="7">
    <source>
        <dbReference type="Proteomes" id="UP000233524"/>
    </source>
</evidence>
<evidence type="ECO:0000256" key="2">
    <source>
        <dbReference type="ARBA" id="ARBA00023163"/>
    </source>
</evidence>
<feature type="region of interest" description="Disordered" evidence="4">
    <location>
        <begin position="1"/>
        <end position="36"/>
    </location>
</feature>
<evidence type="ECO:0000256" key="1">
    <source>
        <dbReference type="ARBA" id="ARBA00023015"/>
    </source>
</evidence>
<protein>
    <recommendedName>
        <fullName evidence="5">Xylanolytic transcriptional activator regulatory domain-containing protein</fullName>
    </recommendedName>
</protein>
<keyword evidence="7" id="KW-1185">Reference proteome</keyword>
<dbReference type="GO" id="GO:0008270">
    <property type="term" value="F:zinc ion binding"/>
    <property type="evidence" value="ECO:0007669"/>
    <property type="project" value="InterPro"/>
</dbReference>
<dbReference type="GO" id="GO:0005634">
    <property type="term" value="C:nucleus"/>
    <property type="evidence" value="ECO:0007669"/>
    <property type="project" value="TreeGrafter"/>
</dbReference>
<proteinExistence type="predicted"/>
<dbReference type="InterPro" id="IPR051127">
    <property type="entry name" value="Fungal_SecMet_Regulators"/>
</dbReference>
<name>A0A2N3MYC0_9PEZI</name>
<dbReference type="PANTHER" id="PTHR47424">
    <property type="entry name" value="REGULATORY PROTEIN GAL4"/>
    <property type="match status" value="1"/>
</dbReference>
<comment type="caution">
    <text evidence="6">The sequence shown here is derived from an EMBL/GenBank/DDBJ whole genome shotgun (WGS) entry which is preliminary data.</text>
</comment>
<dbReference type="GO" id="GO:0000981">
    <property type="term" value="F:DNA-binding transcription factor activity, RNA polymerase II-specific"/>
    <property type="evidence" value="ECO:0007669"/>
    <property type="project" value="TreeGrafter"/>
</dbReference>
<accession>A0A2N3MYC0</accession>
<feature type="compositionally biased region" description="Polar residues" evidence="4">
    <location>
        <begin position="1"/>
        <end position="15"/>
    </location>
</feature>
<evidence type="ECO:0000259" key="5">
    <source>
        <dbReference type="SMART" id="SM00906"/>
    </source>
</evidence>
<dbReference type="InParanoid" id="A0A2N3MYC0"/>
<dbReference type="OrthoDB" id="47007at2759"/>
<sequence length="657" mass="72140">MSANRGSSQCESPASESPPKTGDSPQADRELRMPRRSRMLYDTRGRIVYLGDCAAPAFLQHLQGLLESELRQPADQSGFSKLTAIEEMPLTEARVNPPAGPGSLSDLQDLVDVYFVSSCGILDIVDRPYVDELLRNWKNGNLLDNGRTAVLFLILAYGAQARSASLMDSQFSQYYYNQGRQVALLELTNEPRVETVQAFLLISLYMLASSQRNGSFLNLGIAISAAKSLGFHRDDVNAMAPESSRTHLRSRIWRSLRYHDLFFCAMMGRTPSTMTTDSYYVNKPVQEQSSSSTDSGQELAQLETLRAFSILERAVSEIYTKNTASLAHLQSLARELQAATSSVPSQLRTVSSNTDGPEQRQVIRNAHVACSYYFIMMILTRPFLLSCIQQQCSSEGEGSSATDREGNAGDSATSAEITQGALASIDSAIHVIKLVYELLESDMLFNNMVLIIAMVFVASITICSAHLGRLGYLASNEQAILHAGEILKHFSNHTRQGKRYGHVLSKLYTAAKAYREAVEKRGGHAPTLGMPELFSLNNVRSEEATGGREGAVSKRQQTSLQEPEEQYDNASSAAEDPSTVRDGLFLPANVRLTDPSSWGPAWQESMWLTSPEISITDILDSFHDVAGTSTVSSLSPNNNQAGMPSNLHYGSYLWGFG</sequence>
<reference evidence="6 7" key="1">
    <citation type="journal article" date="2017" name="G3 (Bethesda)">
        <title>First Draft Genome Sequence of the Pathogenic Fungus Lomentospora prolificans (Formerly Scedosporium prolificans).</title>
        <authorList>
            <person name="Luo R."/>
            <person name="Zimin A."/>
            <person name="Workman R."/>
            <person name="Fan Y."/>
            <person name="Pertea G."/>
            <person name="Grossman N."/>
            <person name="Wear M.P."/>
            <person name="Jia B."/>
            <person name="Miller H."/>
            <person name="Casadevall A."/>
            <person name="Timp W."/>
            <person name="Zhang S.X."/>
            <person name="Salzberg S.L."/>
        </authorList>
    </citation>
    <scope>NUCLEOTIDE SEQUENCE [LARGE SCALE GENOMIC DNA]</scope>
    <source>
        <strain evidence="6 7">JHH-5317</strain>
    </source>
</reference>
<dbReference type="Pfam" id="PF04082">
    <property type="entry name" value="Fungal_trans"/>
    <property type="match status" value="1"/>
</dbReference>
<dbReference type="CDD" id="cd12148">
    <property type="entry name" value="fungal_TF_MHR"/>
    <property type="match status" value="1"/>
</dbReference>
<keyword evidence="3" id="KW-0539">Nucleus</keyword>
<evidence type="ECO:0000313" key="6">
    <source>
        <dbReference type="EMBL" id="PKS05166.1"/>
    </source>
</evidence>
<dbReference type="EMBL" id="NLAX01001623">
    <property type="protein sequence ID" value="PKS05166.1"/>
    <property type="molecule type" value="Genomic_DNA"/>
</dbReference>
<keyword evidence="2" id="KW-0804">Transcription</keyword>
<evidence type="ECO:0000256" key="4">
    <source>
        <dbReference type="SAM" id="MobiDB-lite"/>
    </source>
</evidence>
<dbReference type="STRING" id="41688.A0A2N3MYC0"/>
<feature type="region of interest" description="Disordered" evidence="4">
    <location>
        <begin position="543"/>
        <end position="580"/>
    </location>
</feature>
<dbReference type="SMART" id="SM00906">
    <property type="entry name" value="Fungal_trans"/>
    <property type="match status" value="1"/>
</dbReference>
<dbReference type="InterPro" id="IPR007219">
    <property type="entry name" value="XnlR_reg_dom"/>
</dbReference>
<evidence type="ECO:0000256" key="3">
    <source>
        <dbReference type="ARBA" id="ARBA00023242"/>
    </source>
</evidence>
<feature type="domain" description="Xylanolytic transcriptional activator regulatory" evidence="5">
    <location>
        <begin position="215"/>
        <end position="292"/>
    </location>
</feature>